<dbReference type="AlphaFoldDB" id="A0A1M6I818"/>
<evidence type="ECO:0000313" key="3">
    <source>
        <dbReference type="Proteomes" id="UP000184452"/>
    </source>
</evidence>
<feature type="transmembrane region" description="Helical" evidence="1">
    <location>
        <begin position="242"/>
        <end position="260"/>
    </location>
</feature>
<dbReference type="RefSeq" id="WP_073378376.1">
    <property type="nucleotide sequence ID" value="NZ_FQZK01000005.1"/>
</dbReference>
<keyword evidence="3" id="KW-1185">Reference proteome</keyword>
<dbReference type="OrthoDB" id="2014935at2"/>
<keyword evidence="1" id="KW-0472">Membrane</keyword>
<protein>
    <submittedName>
        <fullName evidence="2">ABC-2 type transport system permease protein</fullName>
    </submittedName>
</protein>
<accession>A0A1M6I818</accession>
<evidence type="ECO:0000313" key="2">
    <source>
        <dbReference type="EMBL" id="SHJ30610.1"/>
    </source>
</evidence>
<keyword evidence="1" id="KW-1133">Transmembrane helix</keyword>
<evidence type="ECO:0000256" key="1">
    <source>
        <dbReference type="SAM" id="Phobius"/>
    </source>
</evidence>
<feature type="transmembrane region" description="Helical" evidence="1">
    <location>
        <begin position="389"/>
        <end position="417"/>
    </location>
</feature>
<reference evidence="2 3" key="1">
    <citation type="submission" date="2016-11" db="EMBL/GenBank/DDBJ databases">
        <authorList>
            <person name="Jaros S."/>
            <person name="Januszkiewicz K."/>
            <person name="Wedrychowicz H."/>
        </authorList>
    </citation>
    <scope>NUCLEOTIDE SEQUENCE [LARGE SCALE GENOMIC DNA]</scope>
    <source>
        <strain evidence="2 3">CGMCC 4.5723</strain>
    </source>
</reference>
<gene>
    <name evidence="2" type="ORF">SAMN05421803_10529</name>
</gene>
<dbReference type="EMBL" id="FQZK01000005">
    <property type="protein sequence ID" value="SHJ30610.1"/>
    <property type="molecule type" value="Genomic_DNA"/>
</dbReference>
<feature type="transmembrane region" description="Helical" evidence="1">
    <location>
        <begin position="503"/>
        <end position="524"/>
    </location>
</feature>
<feature type="transmembrane region" description="Helical" evidence="1">
    <location>
        <begin position="437"/>
        <end position="454"/>
    </location>
</feature>
<feature type="transmembrane region" description="Helical" evidence="1">
    <location>
        <begin position="22"/>
        <end position="40"/>
    </location>
</feature>
<sequence length="532" mass="54762">MSALTGTGTLTRFILRRDRIRMSVWTVALVGTVAMTIPTLDEAFSTDAQRQARAALMDTPTGILFGGPGYGLDDYTLGAMVVNELTMSLLIATAIMSILHVVRHTRAEEESGRAELLRAGVLGSGAQMTAALVTVALLNLVIGGLSGALMAGYGLDATDSLAYGLGLGLAGLTFGAVTAVCAQLTEHGRAASGTAFLAVGLLFMARVVGDLAERGGGPSSWASPFAWVQQARVFDDLRWWPLALYPLSILALFGTAYALAGRRDLGAGLIPARPGPAAASPLLNGVFSLHLHQQRGSIIAWSVATFLFAISFGTLATEVEGMLDSNPDLMAMLGGAAEDVTAGFLGVMSGYVVMAAAAQGILSVLRARSEESAGRAELVLATAVGRVRWYGAALAVGVLSTSLLVVLGGLGIGIGALSSTDDSSWIGTMLESALSQLPVALAFVAATALAVGAVPRLMSLVWAWLGYSVFTTMLGALLGMPDWALNLSAFGMLPQPPVEPFEAAPAAVASAAILAALVLALAGFRRRDLAVG</sequence>
<name>A0A1M6I818_9ACTN</name>
<dbReference type="Proteomes" id="UP000184452">
    <property type="component" value="Unassembled WGS sequence"/>
</dbReference>
<feature type="transmembrane region" description="Helical" evidence="1">
    <location>
        <begin position="120"/>
        <end position="142"/>
    </location>
</feature>
<feature type="transmembrane region" description="Helical" evidence="1">
    <location>
        <begin position="191"/>
        <end position="209"/>
    </location>
</feature>
<feature type="transmembrane region" description="Helical" evidence="1">
    <location>
        <begin position="75"/>
        <end position="99"/>
    </location>
</feature>
<organism evidence="2 3">
    <name type="scientific">Nocardiopsis flavescens</name>
    <dbReference type="NCBI Taxonomy" id="758803"/>
    <lineage>
        <taxon>Bacteria</taxon>
        <taxon>Bacillati</taxon>
        <taxon>Actinomycetota</taxon>
        <taxon>Actinomycetes</taxon>
        <taxon>Streptosporangiales</taxon>
        <taxon>Nocardiopsidaceae</taxon>
        <taxon>Nocardiopsis</taxon>
    </lineage>
</organism>
<keyword evidence="1" id="KW-0812">Transmembrane</keyword>
<feature type="transmembrane region" description="Helical" evidence="1">
    <location>
        <begin position="298"/>
        <end position="317"/>
    </location>
</feature>
<feature type="transmembrane region" description="Helical" evidence="1">
    <location>
        <begin position="162"/>
        <end position="184"/>
    </location>
</feature>
<proteinExistence type="predicted"/>
<dbReference type="STRING" id="758803.SAMN05421803_10529"/>
<feature type="transmembrane region" description="Helical" evidence="1">
    <location>
        <begin position="342"/>
        <end position="365"/>
    </location>
</feature>
<feature type="transmembrane region" description="Helical" evidence="1">
    <location>
        <begin position="461"/>
        <end position="483"/>
    </location>
</feature>